<dbReference type="InterPro" id="IPR034746">
    <property type="entry name" value="POTRA"/>
</dbReference>
<dbReference type="InterPro" id="IPR013685">
    <property type="entry name" value="POTRA_FtsQ_type"/>
</dbReference>
<sequence length="252" mass="28535">MDKDISKFINNRKKRKKIKKAMLFFILFLALFILLLGKAPFFNVKQIIINNNKIIDTQEILKLCDVYEKNIFYINTKDLTDNIKTNPYIENVALSRILPDKLVVKVEERKAIFYIKLSDGIYVLSPNLTILEKRQDIEGLNLIELIGVDGKPTNVGENITSNVKQQMISENIGEFLQINDSNVVFSSVDIKNPMGIVLNYNDIKILVGNDENLKPKLNTAINVLLDENIGLTKGYIDVSFNGSPVIKQEGGS</sequence>
<dbReference type="Proteomes" id="UP000679179">
    <property type="component" value="Unassembled WGS sequence"/>
</dbReference>
<keyword evidence="7" id="KW-0131">Cell cycle</keyword>
<keyword evidence="5" id="KW-1133">Transmembrane helix</keyword>
<gene>
    <name evidence="9" type="ORF">CPJCM30710_06480</name>
</gene>
<dbReference type="PROSITE" id="PS51779">
    <property type="entry name" value="POTRA"/>
    <property type="match status" value="1"/>
</dbReference>
<dbReference type="GO" id="GO:0005886">
    <property type="term" value="C:plasma membrane"/>
    <property type="evidence" value="ECO:0007669"/>
    <property type="project" value="TreeGrafter"/>
</dbReference>
<evidence type="ECO:0000256" key="6">
    <source>
        <dbReference type="ARBA" id="ARBA00023136"/>
    </source>
</evidence>
<keyword evidence="6" id="KW-0472">Membrane</keyword>
<accession>A0A919RXA5</accession>
<keyword evidence="10" id="KW-1185">Reference proteome</keyword>
<reference evidence="9" key="1">
    <citation type="submission" date="2021-03" db="EMBL/GenBank/DDBJ databases">
        <title>Taxonomic study of Clostridium polyendosporum from meadow-gley soil under rice.</title>
        <authorList>
            <person name="Kobayashi H."/>
            <person name="Tanizawa Y."/>
            <person name="Yagura M."/>
        </authorList>
    </citation>
    <scope>NUCLEOTIDE SEQUENCE</scope>
    <source>
        <strain evidence="9">JCM 30710</strain>
    </source>
</reference>
<name>A0A919RXA5_9CLOT</name>
<keyword evidence="3" id="KW-0132">Cell division</keyword>
<evidence type="ECO:0000256" key="1">
    <source>
        <dbReference type="ARBA" id="ARBA00004370"/>
    </source>
</evidence>
<dbReference type="Gene3D" id="3.10.20.310">
    <property type="entry name" value="membrane protein fhac"/>
    <property type="match status" value="1"/>
</dbReference>
<keyword evidence="2" id="KW-1003">Cell membrane</keyword>
<evidence type="ECO:0000256" key="7">
    <source>
        <dbReference type="ARBA" id="ARBA00023306"/>
    </source>
</evidence>
<dbReference type="EMBL" id="BOPZ01000003">
    <property type="protein sequence ID" value="GIM27982.1"/>
    <property type="molecule type" value="Genomic_DNA"/>
</dbReference>
<dbReference type="GO" id="GO:0051301">
    <property type="term" value="P:cell division"/>
    <property type="evidence" value="ECO:0007669"/>
    <property type="project" value="UniProtKB-KW"/>
</dbReference>
<comment type="caution">
    <text evidence="9">The sequence shown here is derived from an EMBL/GenBank/DDBJ whole genome shotgun (WGS) entry which is preliminary data.</text>
</comment>
<dbReference type="InterPro" id="IPR050487">
    <property type="entry name" value="FtsQ_DivIB"/>
</dbReference>
<evidence type="ECO:0000259" key="8">
    <source>
        <dbReference type="PROSITE" id="PS51779"/>
    </source>
</evidence>
<proteinExistence type="predicted"/>
<keyword evidence="4" id="KW-0812">Transmembrane</keyword>
<dbReference type="AlphaFoldDB" id="A0A919RXA5"/>
<evidence type="ECO:0000256" key="5">
    <source>
        <dbReference type="ARBA" id="ARBA00022989"/>
    </source>
</evidence>
<dbReference type="PANTHER" id="PTHR37820:SF1">
    <property type="entry name" value="CELL DIVISION PROTEIN FTSQ"/>
    <property type="match status" value="1"/>
</dbReference>
<protein>
    <recommendedName>
        <fullName evidence="8">POTRA domain-containing protein</fullName>
    </recommendedName>
</protein>
<evidence type="ECO:0000313" key="9">
    <source>
        <dbReference type="EMBL" id="GIM27982.1"/>
    </source>
</evidence>
<evidence type="ECO:0000256" key="2">
    <source>
        <dbReference type="ARBA" id="ARBA00022475"/>
    </source>
</evidence>
<feature type="domain" description="POTRA" evidence="8">
    <location>
        <begin position="42"/>
        <end position="109"/>
    </location>
</feature>
<comment type="subcellular location">
    <subcellularLocation>
        <location evidence="1">Membrane</location>
    </subcellularLocation>
</comment>
<dbReference type="RefSeq" id="WP_212902729.1">
    <property type="nucleotide sequence ID" value="NZ_BOPZ01000003.1"/>
</dbReference>
<evidence type="ECO:0000256" key="4">
    <source>
        <dbReference type="ARBA" id="ARBA00022692"/>
    </source>
</evidence>
<dbReference type="PANTHER" id="PTHR37820">
    <property type="entry name" value="CELL DIVISION PROTEIN DIVIB"/>
    <property type="match status" value="1"/>
</dbReference>
<evidence type="ECO:0000256" key="3">
    <source>
        <dbReference type="ARBA" id="ARBA00022618"/>
    </source>
</evidence>
<evidence type="ECO:0000313" key="10">
    <source>
        <dbReference type="Proteomes" id="UP000679179"/>
    </source>
</evidence>
<dbReference type="Pfam" id="PF08478">
    <property type="entry name" value="POTRA_1"/>
    <property type="match status" value="1"/>
</dbReference>
<organism evidence="9 10">
    <name type="scientific">Clostridium polyendosporum</name>
    <dbReference type="NCBI Taxonomy" id="69208"/>
    <lineage>
        <taxon>Bacteria</taxon>
        <taxon>Bacillati</taxon>
        <taxon>Bacillota</taxon>
        <taxon>Clostridia</taxon>
        <taxon>Eubacteriales</taxon>
        <taxon>Clostridiaceae</taxon>
        <taxon>Clostridium</taxon>
    </lineage>
</organism>